<dbReference type="Proteomes" id="UP000601435">
    <property type="component" value="Unassembled WGS sequence"/>
</dbReference>
<dbReference type="Gene3D" id="2.60.120.620">
    <property type="entry name" value="q2cbj1_9rhob like domain"/>
    <property type="match status" value="1"/>
</dbReference>
<gene>
    <name evidence="2" type="ORF">SNEC2469_LOCUS12250</name>
</gene>
<reference evidence="2" key="1">
    <citation type="submission" date="2021-02" db="EMBL/GenBank/DDBJ databases">
        <authorList>
            <person name="Dougan E. K."/>
            <person name="Rhodes N."/>
            <person name="Thang M."/>
            <person name="Chan C."/>
        </authorList>
    </citation>
    <scope>NUCLEOTIDE SEQUENCE</scope>
</reference>
<feature type="signal peptide" evidence="1">
    <location>
        <begin position="1"/>
        <end position="25"/>
    </location>
</feature>
<evidence type="ECO:0000313" key="3">
    <source>
        <dbReference type="Proteomes" id="UP000601435"/>
    </source>
</evidence>
<accession>A0A812RJD4</accession>
<comment type="caution">
    <text evidence="2">The sequence shown here is derived from an EMBL/GenBank/DDBJ whole genome shotgun (WGS) entry which is preliminary data.</text>
</comment>
<keyword evidence="3" id="KW-1185">Reference proteome</keyword>
<dbReference type="OrthoDB" id="406193at2759"/>
<dbReference type="EMBL" id="CAJNJA010019409">
    <property type="protein sequence ID" value="CAE7444955.1"/>
    <property type="molecule type" value="Genomic_DNA"/>
</dbReference>
<name>A0A812RJD4_9DINO</name>
<sequence length="290" mass="33340">MPSHRRLILYGVIGACLVFQEAAQADKGVMKFLWPIHLSSVPLSTPDAEAFESPDFHKELAEIGLRGFQEYVNKTLPKELELDKPFAEAFLTADHSRVNLGFRRWQKRVFAMRNKKLFPANFDEESQGLGILDAGNDADFLLSNTKAHWPEVNYAWPELYENARFQRLRARIQEIARLYLKRSGWEKDELPQRFKIFIWVEVFQPGDALRPSAHTDGGYAMGRYWVQATKNAMKFNFEDPRGINPPFGKTHSLPVNVGTMTMFPNWAACPPLACCSWKSRIHEAHCCHLE</sequence>
<protein>
    <submittedName>
        <fullName evidence="2">Uncharacterized protein</fullName>
    </submittedName>
</protein>
<evidence type="ECO:0000313" key="2">
    <source>
        <dbReference type="EMBL" id="CAE7444955.1"/>
    </source>
</evidence>
<keyword evidence="1" id="KW-0732">Signal</keyword>
<evidence type="ECO:0000256" key="1">
    <source>
        <dbReference type="SAM" id="SignalP"/>
    </source>
</evidence>
<organism evidence="2 3">
    <name type="scientific">Symbiodinium necroappetens</name>
    <dbReference type="NCBI Taxonomy" id="1628268"/>
    <lineage>
        <taxon>Eukaryota</taxon>
        <taxon>Sar</taxon>
        <taxon>Alveolata</taxon>
        <taxon>Dinophyceae</taxon>
        <taxon>Suessiales</taxon>
        <taxon>Symbiodiniaceae</taxon>
        <taxon>Symbiodinium</taxon>
    </lineage>
</organism>
<proteinExistence type="predicted"/>
<dbReference type="AlphaFoldDB" id="A0A812RJD4"/>
<feature type="chain" id="PRO_5032957753" evidence="1">
    <location>
        <begin position="26"/>
        <end position="290"/>
    </location>
</feature>